<keyword evidence="2" id="KW-1133">Transmembrane helix</keyword>
<dbReference type="RefSeq" id="WP_145030315.1">
    <property type="nucleotide sequence ID" value="NZ_CP036271.1"/>
</dbReference>
<dbReference type="OrthoDB" id="3174166at2"/>
<protein>
    <submittedName>
        <fullName evidence="3">Uncharacterized protein</fullName>
    </submittedName>
</protein>
<feature type="region of interest" description="Disordered" evidence="1">
    <location>
        <begin position="75"/>
        <end position="102"/>
    </location>
</feature>
<evidence type="ECO:0000313" key="4">
    <source>
        <dbReference type="Proteomes" id="UP000315700"/>
    </source>
</evidence>
<feature type="compositionally biased region" description="Pro residues" evidence="1">
    <location>
        <begin position="81"/>
        <end position="102"/>
    </location>
</feature>
<sequence>MSSVVTAACPGCQQPVSVEEIQAPFPVTCSKCQTDFIPAQVIAESNRKFEMMMYVGMLVIGLALVGYMAITNRMKPKGGEAPPPAPAATEPAPPASEPAPPK</sequence>
<accession>A0A517SEA1</accession>
<evidence type="ECO:0000313" key="3">
    <source>
        <dbReference type="EMBL" id="QDT54460.1"/>
    </source>
</evidence>
<evidence type="ECO:0000256" key="1">
    <source>
        <dbReference type="SAM" id="MobiDB-lite"/>
    </source>
</evidence>
<reference evidence="3 4" key="1">
    <citation type="submission" date="2019-02" db="EMBL/GenBank/DDBJ databases">
        <title>Deep-cultivation of Planctomycetes and their phenomic and genomic characterization uncovers novel biology.</title>
        <authorList>
            <person name="Wiegand S."/>
            <person name="Jogler M."/>
            <person name="Boedeker C."/>
            <person name="Pinto D."/>
            <person name="Vollmers J."/>
            <person name="Rivas-Marin E."/>
            <person name="Kohn T."/>
            <person name="Peeters S.H."/>
            <person name="Heuer A."/>
            <person name="Rast P."/>
            <person name="Oberbeckmann S."/>
            <person name="Bunk B."/>
            <person name="Jeske O."/>
            <person name="Meyerdierks A."/>
            <person name="Storesund J.E."/>
            <person name="Kallscheuer N."/>
            <person name="Luecker S."/>
            <person name="Lage O.M."/>
            <person name="Pohl T."/>
            <person name="Merkel B.J."/>
            <person name="Hornburger P."/>
            <person name="Mueller R.-W."/>
            <person name="Bruemmer F."/>
            <person name="Labrenz M."/>
            <person name="Spormann A.M."/>
            <person name="Op den Camp H."/>
            <person name="Overmann J."/>
            <person name="Amann R."/>
            <person name="Jetten M.S.M."/>
            <person name="Mascher T."/>
            <person name="Medema M.H."/>
            <person name="Devos D.P."/>
            <person name="Kaster A.-K."/>
            <person name="Ovreas L."/>
            <person name="Rohde M."/>
            <person name="Galperin M.Y."/>
            <person name="Jogler C."/>
        </authorList>
    </citation>
    <scope>NUCLEOTIDE SEQUENCE [LARGE SCALE GENOMIC DNA]</scope>
    <source>
        <strain evidence="3 4">Pan44</strain>
    </source>
</reference>
<proteinExistence type="predicted"/>
<organism evidence="3 4">
    <name type="scientific">Caulifigura coniformis</name>
    <dbReference type="NCBI Taxonomy" id="2527983"/>
    <lineage>
        <taxon>Bacteria</taxon>
        <taxon>Pseudomonadati</taxon>
        <taxon>Planctomycetota</taxon>
        <taxon>Planctomycetia</taxon>
        <taxon>Planctomycetales</taxon>
        <taxon>Planctomycetaceae</taxon>
        <taxon>Caulifigura</taxon>
    </lineage>
</organism>
<name>A0A517SEA1_9PLAN</name>
<keyword evidence="4" id="KW-1185">Reference proteome</keyword>
<dbReference type="Proteomes" id="UP000315700">
    <property type="component" value="Chromosome"/>
</dbReference>
<gene>
    <name evidence="3" type="ORF">Pan44_24930</name>
</gene>
<dbReference type="KEGG" id="ccos:Pan44_24930"/>
<dbReference type="InParanoid" id="A0A517SEA1"/>
<keyword evidence="2" id="KW-0812">Transmembrane</keyword>
<dbReference type="EMBL" id="CP036271">
    <property type="protein sequence ID" value="QDT54460.1"/>
    <property type="molecule type" value="Genomic_DNA"/>
</dbReference>
<dbReference type="AlphaFoldDB" id="A0A517SEA1"/>
<keyword evidence="2" id="KW-0472">Membrane</keyword>
<evidence type="ECO:0000256" key="2">
    <source>
        <dbReference type="SAM" id="Phobius"/>
    </source>
</evidence>
<feature type="transmembrane region" description="Helical" evidence="2">
    <location>
        <begin position="51"/>
        <end position="70"/>
    </location>
</feature>